<accession>A0ABS5BP89</accession>
<dbReference type="InterPro" id="IPR004276">
    <property type="entry name" value="GlycoTrans_28_N"/>
</dbReference>
<feature type="domain" description="Glycosyltransferase family 28 N-terminal" evidence="1">
    <location>
        <begin position="3"/>
        <end position="115"/>
    </location>
</feature>
<dbReference type="CDD" id="cd03784">
    <property type="entry name" value="GT1_Gtf-like"/>
    <property type="match status" value="1"/>
</dbReference>
<reference evidence="3 4" key="1">
    <citation type="submission" date="2021-04" db="EMBL/GenBank/DDBJ databases">
        <authorList>
            <person name="Ivanova A."/>
        </authorList>
    </citation>
    <scope>NUCLEOTIDE SEQUENCE [LARGE SCALE GENOMIC DNA]</scope>
    <source>
        <strain evidence="3 4">G18</strain>
    </source>
</reference>
<organism evidence="3 4">
    <name type="scientific">Gemmata palustris</name>
    <dbReference type="NCBI Taxonomy" id="2822762"/>
    <lineage>
        <taxon>Bacteria</taxon>
        <taxon>Pseudomonadati</taxon>
        <taxon>Planctomycetota</taxon>
        <taxon>Planctomycetia</taxon>
        <taxon>Gemmatales</taxon>
        <taxon>Gemmataceae</taxon>
        <taxon>Gemmata</taxon>
    </lineage>
</organism>
<dbReference type="PANTHER" id="PTHR48050:SF13">
    <property type="entry name" value="STEROL 3-BETA-GLUCOSYLTRANSFERASE UGT80A2"/>
    <property type="match status" value="1"/>
</dbReference>
<comment type="caution">
    <text evidence="3">The sequence shown here is derived from an EMBL/GenBank/DDBJ whole genome shotgun (WGS) entry which is preliminary data.</text>
</comment>
<sequence>MHVILATVGTDGDVFPHLGLGSVLRERGHRVTLAAPETYRARAEALGLAFASLVTTAEVGRMLAHPDLFHPLRSGRMMARWGAPMIPRQYELLADLAREPGTVLVTNPGLLAGRLVQEKVRCPTASLLLQPGLVPSSTAPPKMTGGLTIPSWFPRPLRELYWLALDVAGYWLVARSLNSVRATLKLAPVRRLFRWWWSPDLVIGLFPNWYAEPQPDWPPQLRLAGFGRFDGTRNDLPDGVRAFCTAGSPPVAFTLGTGMTRARGFFRTAVAACESLGARGLLLTKYPEQLPARLPPTIRHCGFAPFRALLPLCGAVVHHGGIGTTAAALESGCPQLVLPLAWDQPDNAARVARLGVGASLGSRQRTSGHMARALARLVTPAVRARCAEVAAKARGENGLEVAAGWLEEFARAKF</sequence>
<dbReference type="InterPro" id="IPR010610">
    <property type="entry name" value="EryCIII-like_C"/>
</dbReference>
<evidence type="ECO:0000259" key="1">
    <source>
        <dbReference type="Pfam" id="PF03033"/>
    </source>
</evidence>
<protein>
    <submittedName>
        <fullName evidence="3">Glycosyltransferase family 1 protein</fullName>
    </submittedName>
</protein>
<dbReference type="InterPro" id="IPR002213">
    <property type="entry name" value="UDP_glucos_trans"/>
</dbReference>
<proteinExistence type="predicted"/>
<dbReference type="RefSeq" id="WP_210653361.1">
    <property type="nucleotide sequence ID" value="NZ_JAGKQQ010000001.1"/>
</dbReference>
<keyword evidence="4" id="KW-1185">Reference proteome</keyword>
<evidence type="ECO:0000313" key="3">
    <source>
        <dbReference type="EMBL" id="MBP3955272.1"/>
    </source>
</evidence>
<dbReference type="InterPro" id="IPR050426">
    <property type="entry name" value="Glycosyltransferase_28"/>
</dbReference>
<dbReference type="Pfam" id="PF06722">
    <property type="entry name" value="EryCIII-like_C"/>
    <property type="match status" value="1"/>
</dbReference>
<dbReference type="EMBL" id="JAGKQQ010000001">
    <property type="protein sequence ID" value="MBP3955272.1"/>
    <property type="molecule type" value="Genomic_DNA"/>
</dbReference>
<feature type="domain" description="Erythromycin biosynthesis protein CIII-like C-terminal" evidence="2">
    <location>
        <begin position="292"/>
        <end position="393"/>
    </location>
</feature>
<name>A0ABS5BP89_9BACT</name>
<dbReference type="Gene3D" id="3.40.50.2000">
    <property type="entry name" value="Glycogen Phosphorylase B"/>
    <property type="match status" value="2"/>
</dbReference>
<dbReference type="SUPFAM" id="SSF53756">
    <property type="entry name" value="UDP-Glycosyltransferase/glycogen phosphorylase"/>
    <property type="match status" value="1"/>
</dbReference>
<evidence type="ECO:0000313" key="4">
    <source>
        <dbReference type="Proteomes" id="UP000676565"/>
    </source>
</evidence>
<gene>
    <name evidence="3" type="ORF">J8F10_08260</name>
</gene>
<dbReference type="Proteomes" id="UP000676565">
    <property type="component" value="Unassembled WGS sequence"/>
</dbReference>
<dbReference type="PANTHER" id="PTHR48050">
    <property type="entry name" value="STEROL 3-BETA-GLUCOSYLTRANSFERASE"/>
    <property type="match status" value="1"/>
</dbReference>
<evidence type="ECO:0000259" key="2">
    <source>
        <dbReference type="Pfam" id="PF06722"/>
    </source>
</evidence>
<dbReference type="Pfam" id="PF03033">
    <property type="entry name" value="Glyco_transf_28"/>
    <property type="match status" value="1"/>
</dbReference>